<accession>A0A4R2GQZ4</accession>
<gene>
    <name evidence="1" type="ORF">EV666_11394</name>
</gene>
<dbReference type="AlphaFoldDB" id="A0A4R2GQZ4"/>
<comment type="caution">
    <text evidence="1">The sequence shown here is derived from an EMBL/GenBank/DDBJ whole genome shotgun (WGS) entry which is preliminary data.</text>
</comment>
<keyword evidence="2" id="KW-1185">Reference proteome</keyword>
<proteinExistence type="predicted"/>
<evidence type="ECO:0000313" key="1">
    <source>
        <dbReference type="EMBL" id="TCO11258.1"/>
    </source>
</evidence>
<organism evidence="1 2">
    <name type="scientific">Camelimonas lactis</name>
    <dbReference type="NCBI Taxonomy" id="659006"/>
    <lineage>
        <taxon>Bacteria</taxon>
        <taxon>Pseudomonadati</taxon>
        <taxon>Pseudomonadota</taxon>
        <taxon>Alphaproteobacteria</taxon>
        <taxon>Hyphomicrobiales</taxon>
        <taxon>Chelatococcaceae</taxon>
        <taxon>Camelimonas</taxon>
    </lineage>
</organism>
<reference evidence="1 2" key="1">
    <citation type="submission" date="2019-03" db="EMBL/GenBank/DDBJ databases">
        <title>Genomic Encyclopedia of Type Strains, Phase IV (KMG-IV): sequencing the most valuable type-strain genomes for metagenomic binning, comparative biology and taxonomic classification.</title>
        <authorList>
            <person name="Goeker M."/>
        </authorList>
    </citation>
    <scope>NUCLEOTIDE SEQUENCE [LARGE SCALE GENOMIC DNA]</scope>
    <source>
        <strain evidence="1 2">DSM 22958</strain>
    </source>
</reference>
<dbReference type="EMBL" id="SLWL01000013">
    <property type="protein sequence ID" value="TCO11258.1"/>
    <property type="molecule type" value="Genomic_DNA"/>
</dbReference>
<evidence type="ECO:0000313" key="2">
    <source>
        <dbReference type="Proteomes" id="UP000294881"/>
    </source>
</evidence>
<sequence length="99" mass="10539">MSYDGLFQLGMGAVLLRASQTEDTIGSGAMTRRTRALFHEAQSGTPTRGSRMRSACAATRMHACNRSSGSRPAPSMRERAYAGAAAWIASRLASQTGRS</sequence>
<dbReference type="RefSeq" id="WP_376884919.1">
    <property type="nucleotide sequence ID" value="NZ_JBHUNN010000002.1"/>
</dbReference>
<dbReference type="Proteomes" id="UP000294881">
    <property type="component" value="Unassembled WGS sequence"/>
</dbReference>
<name>A0A4R2GQZ4_9HYPH</name>
<protein>
    <submittedName>
        <fullName evidence="1">Uncharacterized protein</fullName>
    </submittedName>
</protein>